<reference evidence="4 5" key="1">
    <citation type="submission" date="2021-12" db="EMBL/GenBank/DDBJ databases">
        <title>Genome sequencing of bacteria with rrn-lacking chromosome and rrn-plasmid.</title>
        <authorList>
            <person name="Anda M."/>
            <person name="Iwasaki W."/>
        </authorList>
    </citation>
    <scope>NUCLEOTIDE SEQUENCE [LARGE SCALE GENOMIC DNA]</scope>
    <source>
        <strain evidence="4 5">NBRC 101262</strain>
        <plasmid evidence="4 5">pPP2</plasmid>
    </source>
</reference>
<geneLocation type="plasmid" evidence="4 5">
    <name>pPP2</name>
</geneLocation>
<dbReference type="Gene3D" id="1.50.10.100">
    <property type="entry name" value="Chondroitin AC/alginate lyase"/>
    <property type="match status" value="1"/>
</dbReference>
<dbReference type="SUPFAM" id="SSF48230">
    <property type="entry name" value="Chondroitin AC/alginate lyase"/>
    <property type="match status" value="1"/>
</dbReference>
<evidence type="ECO:0000256" key="1">
    <source>
        <dbReference type="ARBA" id="ARBA00022729"/>
    </source>
</evidence>
<evidence type="ECO:0000313" key="5">
    <source>
        <dbReference type="Proteomes" id="UP001354989"/>
    </source>
</evidence>
<dbReference type="InterPro" id="IPR008397">
    <property type="entry name" value="Alginate_lyase_dom"/>
</dbReference>
<evidence type="ECO:0000313" key="4">
    <source>
        <dbReference type="EMBL" id="BDD01247.1"/>
    </source>
</evidence>
<dbReference type="EMBL" id="AP025294">
    <property type="protein sequence ID" value="BDD01247.1"/>
    <property type="molecule type" value="Genomic_DNA"/>
</dbReference>
<protein>
    <recommendedName>
        <fullName evidence="3">Alginate lyase domain-containing protein</fullName>
    </recommendedName>
</protein>
<keyword evidence="4" id="KW-0614">Plasmid</keyword>
<proteinExistence type="predicted"/>
<keyword evidence="5" id="KW-1185">Reference proteome</keyword>
<keyword evidence="2" id="KW-0456">Lyase</keyword>
<dbReference type="Proteomes" id="UP001354989">
    <property type="component" value="Plasmid pPP2"/>
</dbReference>
<sequence>MFGAFLFKKDKMQPIIKIFIFSLFFGYSRPVFPAKLNLKTSIPLTAHDCKHLQQLLKNDEEAKRFFDSIISQANTRLQEDAVPLVIINYEGLISSNPERIQTIKQLKQMESIQQLTYAYAATGKSNYAKKALSLSLAWVQAYVPTGNPINENKLTPMLTALPLLVNFANKNQQDIIKKWLVKLTDTSIKAGFQGERGNWRSKRIKIVALSNQLLADQQYQQFVADGVEDYINRNFFGDSTTIDLRHRDALSYHCGGLKPILSTLLAMGKKGQGYYSWENQEGGTIQKSVELLIPYMKKEKVYPQWVNSQVAFDRERWESGDDFYRPGRPWNPEGGVEVMKLAQFFDHQLNQYVKMYDSSGKKYSCIESVLLAVMKPTQGY</sequence>
<evidence type="ECO:0000259" key="3">
    <source>
        <dbReference type="Pfam" id="PF05426"/>
    </source>
</evidence>
<keyword evidence="1" id="KW-0732">Signal</keyword>
<dbReference type="Pfam" id="PF05426">
    <property type="entry name" value="Alginate_lyase"/>
    <property type="match status" value="1"/>
</dbReference>
<accession>A0ABN6LI75</accession>
<gene>
    <name evidence="4" type="ORF">PEPS_35270</name>
</gene>
<name>A0ABN6LI75_9BACT</name>
<organism evidence="4 5">
    <name type="scientific">Persicobacter psychrovividus</name>
    <dbReference type="NCBI Taxonomy" id="387638"/>
    <lineage>
        <taxon>Bacteria</taxon>
        <taxon>Pseudomonadati</taxon>
        <taxon>Bacteroidota</taxon>
        <taxon>Cytophagia</taxon>
        <taxon>Cytophagales</taxon>
        <taxon>Persicobacteraceae</taxon>
        <taxon>Persicobacter</taxon>
    </lineage>
</organism>
<evidence type="ECO:0000256" key="2">
    <source>
        <dbReference type="ARBA" id="ARBA00023239"/>
    </source>
</evidence>
<feature type="domain" description="Alginate lyase" evidence="3">
    <location>
        <begin position="87"/>
        <end position="300"/>
    </location>
</feature>
<dbReference type="InterPro" id="IPR008929">
    <property type="entry name" value="Chondroitin_lyas"/>
</dbReference>